<name>G2LKI4_CHLTF</name>
<dbReference type="KEGG" id="ctm:Cabther_B0268"/>
<dbReference type="HOGENOM" id="CLU_1222986_0_0_0"/>
<dbReference type="EMBL" id="CP002515">
    <property type="protein sequence ID" value="AEP13270.1"/>
    <property type="molecule type" value="Genomic_DNA"/>
</dbReference>
<dbReference type="PROSITE" id="PS50965">
    <property type="entry name" value="NERD"/>
    <property type="match status" value="1"/>
</dbReference>
<evidence type="ECO:0000313" key="3">
    <source>
        <dbReference type="Proteomes" id="UP000006791"/>
    </source>
</evidence>
<dbReference type="Proteomes" id="UP000006791">
    <property type="component" value="Chromosome 2"/>
</dbReference>
<organism evidence="2 3">
    <name type="scientific">Chloracidobacterium thermophilum (strain B)</name>
    <dbReference type="NCBI Taxonomy" id="981222"/>
    <lineage>
        <taxon>Bacteria</taxon>
        <taxon>Pseudomonadati</taxon>
        <taxon>Acidobacteriota</taxon>
        <taxon>Terriglobia</taxon>
        <taxon>Terriglobales</taxon>
        <taxon>Acidobacteriaceae</taxon>
        <taxon>Chloracidobacterium</taxon>
    </lineage>
</organism>
<protein>
    <recommendedName>
        <fullName evidence="1">NERD domain-containing protein</fullName>
    </recommendedName>
</protein>
<sequence>MKINIFKINQFVYYRADYTKKELEHVYSGAEALCKSLNPKDTSGKVRTQSEQLVKNFGGLISEKLVSDLLEKEAVEKGLSFIIDNSVLSKKDSEDYQIDHIVRYKDKVITIETRSSFAYRTSSPDSVISRAFSIIGPYTTNQKHSEDVKDFYAFIFFFCEPDTLLGRYKNNGEISVYFAGGASREMMFDSRISSVTNLNMEDASYRVIKPITRGLDAEKFMESIFS</sequence>
<accession>G2LKI4</accession>
<keyword evidence="3" id="KW-1185">Reference proteome</keyword>
<dbReference type="AlphaFoldDB" id="G2LKI4"/>
<evidence type="ECO:0000259" key="1">
    <source>
        <dbReference type="PROSITE" id="PS50965"/>
    </source>
</evidence>
<dbReference type="Pfam" id="PF08378">
    <property type="entry name" value="NERD"/>
    <property type="match status" value="1"/>
</dbReference>
<gene>
    <name evidence="2" type="ordered locus">Cabther_B0268</name>
</gene>
<dbReference type="STRING" id="981222.Cabther_B0268"/>
<dbReference type="RefSeq" id="WP_014101008.1">
    <property type="nucleotide sequence ID" value="NC_016025.1"/>
</dbReference>
<reference evidence="2 3" key="1">
    <citation type="journal article" date="2012" name="Environ. Microbiol.">
        <title>Complete genome of Candidatus Chloracidobacterium thermophilum, a chlorophyll-based photoheterotroph belonging to the phylum Acidobacteria.</title>
        <authorList>
            <person name="Garcia Costas A.M."/>
            <person name="Liu Z."/>
            <person name="Tomsho L.P."/>
            <person name="Schuster S.C."/>
            <person name="Ward D.M."/>
            <person name="Bryant D.A."/>
        </authorList>
    </citation>
    <scope>NUCLEOTIDE SEQUENCE [LARGE SCALE GENOMIC DNA]</scope>
    <source>
        <strain evidence="2 3">B</strain>
    </source>
</reference>
<dbReference type="InterPro" id="IPR011528">
    <property type="entry name" value="NERD"/>
</dbReference>
<proteinExistence type="predicted"/>
<dbReference type="OrthoDB" id="10009648at2"/>
<evidence type="ECO:0000313" key="2">
    <source>
        <dbReference type="EMBL" id="AEP13270.1"/>
    </source>
</evidence>
<feature type="domain" description="NERD" evidence="1">
    <location>
        <begin position="58"/>
        <end position="171"/>
    </location>
</feature>